<feature type="non-terminal residue" evidence="9">
    <location>
        <position position="94"/>
    </location>
</feature>
<dbReference type="AlphaFoldDB" id="A0A5C8UE08"/>
<keyword evidence="4" id="KW-0067">ATP-binding</keyword>
<organism evidence="9 10">
    <name type="scientific">Lacisediminihabitans profunda</name>
    <dbReference type="NCBI Taxonomy" id="2594790"/>
    <lineage>
        <taxon>Bacteria</taxon>
        <taxon>Bacillati</taxon>
        <taxon>Actinomycetota</taxon>
        <taxon>Actinomycetes</taxon>
        <taxon>Micrococcales</taxon>
        <taxon>Microbacteriaceae</taxon>
        <taxon>Lacisediminihabitans</taxon>
    </lineage>
</organism>
<dbReference type="PANTHER" id="PTHR11946:SF93">
    <property type="entry name" value="VALINE--TRNA LIGASE, CHLOROPLASTIC_MITOCHONDRIAL 2"/>
    <property type="match status" value="1"/>
</dbReference>
<dbReference type="EC" id="6.1.1.9" evidence="1"/>
<gene>
    <name evidence="9" type="ORF">FVP33_19315</name>
</gene>
<feature type="non-terminal residue" evidence="9">
    <location>
        <position position="1"/>
    </location>
</feature>
<evidence type="ECO:0000256" key="3">
    <source>
        <dbReference type="ARBA" id="ARBA00022741"/>
    </source>
</evidence>
<dbReference type="GO" id="GO:0006438">
    <property type="term" value="P:valyl-tRNA aminoacylation"/>
    <property type="evidence" value="ECO:0007669"/>
    <property type="project" value="InterPro"/>
</dbReference>
<proteinExistence type="predicted"/>
<evidence type="ECO:0000256" key="6">
    <source>
        <dbReference type="ARBA" id="ARBA00023146"/>
    </source>
</evidence>
<dbReference type="Proteomes" id="UP000321379">
    <property type="component" value="Unassembled WGS sequence"/>
</dbReference>
<dbReference type="InterPro" id="IPR002300">
    <property type="entry name" value="aa-tRNA-synth_Ia"/>
</dbReference>
<keyword evidence="3" id="KW-0547">Nucleotide-binding</keyword>
<evidence type="ECO:0000313" key="9">
    <source>
        <dbReference type="EMBL" id="TXN25575.1"/>
    </source>
</evidence>
<keyword evidence="5" id="KW-0648">Protein biosynthesis</keyword>
<reference evidence="9 10" key="1">
    <citation type="submission" date="2019-08" db="EMBL/GenBank/DDBJ databases">
        <title>Bacterial whole genome sequence for Glaciihabitans sp. CHu50b-6-2.</title>
        <authorList>
            <person name="Jin L."/>
        </authorList>
    </citation>
    <scope>NUCLEOTIDE SEQUENCE [LARGE SCALE GENOMIC DNA]</scope>
    <source>
        <strain evidence="9 10">CHu50b-6-2</strain>
    </source>
</reference>
<dbReference type="SUPFAM" id="SSF52374">
    <property type="entry name" value="Nucleotidylyl transferase"/>
    <property type="match status" value="1"/>
</dbReference>
<dbReference type="Gene3D" id="3.40.50.620">
    <property type="entry name" value="HUPs"/>
    <property type="match status" value="1"/>
</dbReference>
<protein>
    <recommendedName>
        <fullName evidence="1">valine--tRNA ligase</fullName>
        <ecNumber evidence="1">6.1.1.9</ecNumber>
    </recommendedName>
    <alternativeName>
        <fullName evidence="7">Valyl-tRNA synthetase</fullName>
    </alternativeName>
</protein>
<evidence type="ECO:0000256" key="5">
    <source>
        <dbReference type="ARBA" id="ARBA00022917"/>
    </source>
</evidence>
<keyword evidence="2 9" id="KW-0436">Ligase</keyword>
<dbReference type="GO" id="GO:0005829">
    <property type="term" value="C:cytosol"/>
    <property type="evidence" value="ECO:0007669"/>
    <property type="project" value="TreeGrafter"/>
</dbReference>
<dbReference type="InterPro" id="IPR002303">
    <property type="entry name" value="Valyl-tRNA_ligase"/>
</dbReference>
<comment type="caution">
    <text evidence="9">The sequence shown here is derived from an EMBL/GenBank/DDBJ whole genome shotgun (WGS) entry which is preliminary data.</text>
</comment>
<dbReference type="EMBL" id="VRMG01000143">
    <property type="protein sequence ID" value="TXN25575.1"/>
    <property type="molecule type" value="Genomic_DNA"/>
</dbReference>
<dbReference type="PANTHER" id="PTHR11946">
    <property type="entry name" value="VALYL-TRNA SYNTHETASES"/>
    <property type="match status" value="1"/>
</dbReference>
<evidence type="ECO:0000256" key="2">
    <source>
        <dbReference type="ARBA" id="ARBA00022598"/>
    </source>
</evidence>
<evidence type="ECO:0000256" key="4">
    <source>
        <dbReference type="ARBA" id="ARBA00022840"/>
    </source>
</evidence>
<dbReference type="InterPro" id="IPR014729">
    <property type="entry name" value="Rossmann-like_a/b/a_fold"/>
</dbReference>
<keyword evidence="6" id="KW-0030">Aminoacyl-tRNA synthetase</keyword>
<dbReference type="GO" id="GO:0005524">
    <property type="term" value="F:ATP binding"/>
    <property type="evidence" value="ECO:0007669"/>
    <property type="project" value="UniProtKB-KW"/>
</dbReference>
<sequence length="94" mass="10998">PSGRRVSFPPDVRYRNTYLTWLAEKRDWCISRQLWWGHRIPIWTARLSGRTVADILAWLEPHLGREDLAVRLLYADGASELVRPGAARPWTEDE</sequence>
<dbReference type="Pfam" id="PF00133">
    <property type="entry name" value="tRNA-synt_1"/>
    <property type="match status" value="1"/>
</dbReference>
<keyword evidence="10" id="KW-1185">Reference proteome</keyword>
<name>A0A5C8UE08_9MICO</name>
<evidence type="ECO:0000313" key="10">
    <source>
        <dbReference type="Proteomes" id="UP000321379"/>
    </source>
</evidence>
<dbReference type="GO" id="GO:0004832">
    <property type="term" value="F:valine-tRNA ligase activity"/>
    <property type="evidence" value="ECO:0007669"/>
    <property type="project" value="UniProtKB-EC"/>
</dbReference>
<evidence type="ECO:0000259" key="8">
    <source>
        <dbReference type="Pfam" id="PF00133"/>
    </source>
</evidence>
<evidence type="ECO:0000256" key="1">
    <source>
        <dbReference type="ARBA" id="ARBA00013169"/>
    </source>
</evidence>
<accession>A0A5C8UE08</accession>
<evidence type="ECO:0000256" key="7">
    <source>
        <dbReference type="ARBA" id="ARBA00029936"/>
    </source>
</evidence>
<feature type="domain" description="Aminoacyl-tRNA synthetase class Ia" evidence="8">
    <location>
        <begin position="5"/>
        <end position="51"/>
    </location>
</feature>